<proteinExistence type="predicted"/>
<reference evidence="1 2" key="1">
    <citation type="submission" date="2016-09" db="EMBL/GenBank/DDBJ databases">
        <title>Extensive genetic diversity and differential bi-allelic expression allows diatom success in the polar Southern Ocean.</title>
        <authorList>
            <consortium name="DOE Joint Genome Institute"/>
            <person name="Mock T."/>
            <person name="Otillar R.P."/>
            <person name="Strauss J."/>
            <person name="Dupont C."/>
            <person name="Frickenhaus S."/>
            <person name="Maumus F."/>
            <person name="Mcmullan M."/>
            <person name="Sanges R."/>
            <person name="Schmutz J."/>
            <person name="Toseland A."/>
            <person name="Valas R."/>
            <person name="Veluchamy A."/>
            <person name="Ward B.J."/>
            <person name="Allen A."/>
            <person name="Barry K."/>
            <person name="Falciatore A."/>
            <person name="Ferrante M."/>
            <person name="Fortunato A.E."/>
            <person name="Gloeckner G."/>
            <person name="Gruber A."/>
            <person name="Hipkin R."/>
            <person name="Janech M."/>
            <person name="Kroth P."/>
            <person name="Leese F."/>
            <person name="Lindquist E."/>
            <person name="Lyon B.R."/>
            <person name="Martin J."/>
            <person name="Mayer C."/>
            <person name="Parker M."/>
            <person name="Quesneville H."/>
            <person name="Raymond J."/>
            <person name="Uhlig C."/>
            <person name="Valentin K.U."/>
            <person name="Worden A.Z."/>
            <person name="Armbrust E.V."/>
            <person name="Bowler C."/>
            <person name="Green B."/>
            <person name="Moulton V."/>
            <person name="Van Oosterhout C."/>
            <person name="Grigoriev I."/>
        </authorList>
    </citation>
    <scope>NUCLEOTIDE SEQUENCE [LARGE SCALE GENOMIC DNA]</scope>
    <source>
        <strain evidence="1 2">CCMP1102</strain>
    </source>
</reference>
<dbReference type="OrthoDB" id="48146at2759"/>
<gene>
    <name evidence="1" type="ORF">FRACYDRAFT_242316</name>
</gene>
<sequence>MKGEGVGKGLDIKGKSAKRGKLSGYVPFLQISKNKHKKMIRPLPKLGKIRLFFIGADGGAARDNCANKLENVMMMMMEVVEKSRKILNDNRSTDKDRKNALDGMYLDLEDPSIEYIDDYLPKIHGLEIPVRLLWETFICRQDISRRIGSQYDCGRPSQPAFQDMNITALQAPTVSGKPKAVLIQNASTSDNLNPFELLMAYEENGKVIPVVSDFDNLLVGTRGVSYNSPLPSDQIEYLKYMVSSIEKIHDKLCSQPWTSRWLEILKEQSNAGVHPNIPQFGFGDPKSIGLIKTLTRRLSKNGAVRHGSESFNYYFPQELDEEFLIIYNGHNPDQNGLKWEYVGVAGLQKILNDKIDEGFTFPLNPKWILCDQGWSKIYQKLLASNHRNVQESLDVWFPPESGVKNHIERICKNHPEGFQREQKSTVE</sequence>
<name>A0A1E7F7Y0_9STRA</name>
<protein>
    <submittedName>
        <fullName evidence="1">Uncharacterized protein</fullName>
    </submittedName>
</protein>
<dbReference type="KEGG" id="fcy:FRACYDRAFT_242316"/>
<evidence type="ECO:0000313" key="2">
    <source>
        <dbReference type="Proteomes" id="UP000095751"/>
    </source>
</evidence>
<accession>A0A1E7F7Y0</accession>
<organism evidence="1 2">
    <name type="scientific">Fragilariopsis cylindrus CCMP1102</name>
    <dbReference type="NCBI Taxonomy" id="635003"/>
    <lineage>
        <taxon>Eukaryota</taxon>
        <taxon>Sar</taxon>
        <taxon>Stramenopiles</taxon>
        <taxon>Ochrophyta</taxon>
        <taxon>Bacillariophyta</taxon>
        <taxon>Bacillariophyceae</taxon>
        <taxon>Bacillariophycidae</taxon>
        <taxon>Bacillariales</taxon>
        <taxon>Bacillariaceae</taxon>
        <taxon>Fragilariopsis</taxon>
    </lineage>
</organism>
<keyword evidence="2" id="KW-1185">Reference proteome</keyword>
<dbReference type="Proteomes" id="UP000095751">
    <property type="component" value="Unassembled WGS sequence"/>
</dbReference>
<dbReference type="AlphaFoldDB" id="A0A1E7F7Y0"/>
<dbReference type="InParanoid" id="A0A1E7F7Y0"/>
<dbReference type="EMBL" id="KV784361">
    <property type="protein sequence ID" value="OEU13963.1"/>
    <property type="molecule type" value="Genomic_DNA"/>
</dbReference>
<evidence type="ECO:0000313" key="1">
    <source>
        <dbReference type="EMBL" id="OEU13963.1"/>
    </source>
</evidence>